<protein>
    <submittedName>
        <fullName evidence="2">HET-domain-containing protein</fullName>
    </submittedName>
</protein>
<feature type="domain" description="Heterokaryon incompatibility" evidence="1">
    <location>
        <begin position="44"/>
        <end position="207"/>
    </location>
</feature>
<evidence type="ECO:0000259" key="1">
    <source>
        <dbReference type="Pfam" id="PF06985"/>
    </source>
</evidence>
<dbReference type="PANTHER" id="PTHR24148">
    <property type="entry name" value="ANKYRIN REPEAT DOMAIN-CONTAINING PROTEIN 39 HOMOLOG-RELATED"/>
    <property type="match status" value="1"/>
</dbReference>
<dbReference type="OrthoDB" id="3553147at2759"/>
<evidence type="ECO:0000313" key="2">
    <source>
        <dbReference type="EMBL" id="KAF1998763.1"/>
    </source>
</evidence>
<dbReference type="InterPro" id="IPR052895">
    <property type="entry name" value="HetReg/Transcr_Mod"/>
</dbReference>
<dbReference type="InterPro" id="IPR010730">
    <property type="entry name" value="HET"/>
</dbReference>
<proteinExistence type="predicted"/>
<dbReference type="PANTHER" id="PTHR24148:SF64">
    <property type="entry name" value="HETEROKARYON INCOMPATIBILITY DOMAIN-CONTAINING PROTEIN"/>
    <property type="match status" value="1"/>
</dbReference>
<dbReference type="Pfam" id="PF26639">
    <property type="entry name" value="Het-6_barrel"/>
    <property type="match status" value="1"/>
</dbReference>
<dbReference type="EMBL" id="ML977601">
    <property type="protein sequence ID" value="KAF1998763.1"/>
    <property type="molecule type" value="Genomic_DNA"/>
</dbReference>
<organism evidence="2 3">
    <name type="scientific">Amniculicola lignicola CBS 123094</name>
    <dbReference type="NCBI Taxonomy" id="1392246"/>
    <lineage>
        <taxon>Eukaryota</taxon>
        <taxon>Fungi</taxon>
        <taxon>Dikarya</taxon>
        <taxon>Ascomycota</taxon>
        <taxon>Pezizomycotina</taxon>
        <taxon>Dothideomycetes</taxon>
        <taxon>Pleosporomycetidae</taxon>
        <taxon>Pleosporales</taxon>
        <taxon>Amniculicolaceae</taxon>
        <taxon>Amniculicola</taxon>
    </lineage>
</organism>
<keyword evidence="3" id="KW-1185">Reference proteome</keyword>
<dbReference type="AlphaFoldDB" id="A0A6A5WA43"/>
<dbReference type="Proteomes" id="UP000799779">
    <property type="component" value="Unassembled WGS sequence"/>
</dbReference>
<sequence length="627" mass="72008">MPSYKYLQLPFEACIRTLRLLPGLREDPIRVRIFYADLDLNTDYEALSYVWGDPDKKMEIICDGSPMQVTANLYEALHHFRYTDKHRTLWADAICINQADGKEKSTQVRMMGRIYWRATAVLVWLGLDNAHISDEEGNISHVPALETFDVIRERAKSLEVELALPGGWDNVDVISLKDIPKYNARRWLSVICLLQRPWFSRGWIIQELGLANDAARLVCGHAELEFGYYLSFITWIVGNGQVLLNYHNLTLRTQWLILDFWHTSRLPIQTSQPKARREFVRVLADARWAGFSNPRDHVYGMLGHPSAFDTRYELNDRHTFQGFQEQPSKNRETIVTPDYDKSLAEVYLETATGLMLHGIEGIDVLSYAINDSEEISDFDFPSWVPRWNKGHVQLRIKDNFSFYAATPRSKDPPLRISANCLQLRGINIGAIKWTYNITGEMAEGLYPNVQRGSPSSQFKDWLEILWKAYEAAHQSIIQEEDPDPCVFLFTLTAGYMNGYSAEDYRDEFEANAYAFQYTKAVRLKKDFSYEELGFLKTHAIGGDASQFLRDLQICEQRALFLSHDGQSGLAPPASVPGDEVWIFEGARTPFVVRKLGDVRRLVGEAYVHGAMRGKAFKQDRLEDIELQ</sequence>
<accession>A0A6A5WA43</accession>
<dbReference type="Pfam" id="PF06985">
    <property type="entry name" value="HET"/>
    <property type="match status" value="1"/>
</dbReference>
<reference evidence="2" key="1">
    <citation type="journal article" date="2020" name="Stud. Mycol.">
        <title>101 Dothideomycetes genomes: a test case for predicting lifestyles and emergence of pathogens.</title>
        <authorList>
            <person name="Haridas S."/>
            <person name="Albert R."/>
            <person name="Binder M."/>
            <person name="Bloem J."/>
            <person name="Labutti K."/>
            <person name="Salamov A."/>
            <person name="Andreopoulos B."/>
            <person name="Baker S."/>
            <person name="Barry K."/>
            <person name="Bills G."/>
            <person name="Bluhm B."/>
            <person name="Cannon C."/>
            <person name="Castanera R."/>
            <person name="Culley D."/>
            <person name="Daum C."/>
            <person name="Ezra D."/>
            <person name="Gonzalez J."/>
            <person name="Henrissat B."/>
            <person name="Kuo A."/>
            <person name="Liang C."/>
            <person name="Lipzen A."/>
            <person name="Lutzoni F."/>
            <person name="Magnuson J."/>
            <person name="Mondo S."/>
            <person name="Nolan M."/>
            <person name="Ohm R."/>
            <person name="Pangilinan J."/>
            <person name="Park H.-J."/>
            <person name="Ramirez L."/>
            <person name="Alfaro M."/>
            <person name="Sun H."/>
            <person name="Tritt A."/>
            <person name="Yoshinaga Y."/>
            <person name="Zwiers L.-H."/>
            <person name="Turgeon B."/>
            <person name="Goodwin S."/>
            <person name="Spatafora J."/>
            <person name="Crous P."/>
            <person name="Grigoriev I."/>
        </authorList>
    </citation>
    <scope>NUCLEOTIDE SEQUENCE</scope>
    <source>
        <strain evidence="2">CBS 123094</strain>
    </source>
</reference>
<name>A0A6A5WA43_9PLEO</name>
<evidence type="ECO:0000313" key="3">
    <source>
        <dbReference type="Proteomes" id="UP000799779"/>
    </source>
</evidence>
<gene>
    <name evidence="2" type="ORF">P154DRAFT_523809</name>
</gene>